<dbReference type="InterPro" id="IPR052526">
    <property type="entry name" value="HTH-type_Bedaq_tolerance"/>
</dbReference>
<reference evidence="2 3" key="1">
    <citation type="submission" date="2022-06" db="EMBL/GenBank/DDBJ databases">
        <title>Rhizosaccharibacter gen. nov. sp. nov. KSS12, endophytic bacteria isolated from sugarcane.</title>
        <authorList>
            <person name="Pitiwittayakul N."/>
        </authorList>
    </citation>
    <scope>NUCLEOTIDE SEQUENCE [LARGE SCALE GENOMIC DNA]</scope>
    <source>
        <strain evidence="2 3">KSS12</strain>
    </source>
</reference>
<name>A0ABT1W406_9PROT</name>
<evidence type="ECO:0000313" key="3">
    <source>
        <dbReference type="Proteomes" id="UP001524547"/>
    </source>
</evidence>
<sequence length="148" mass="16061">MAADPPVADPALLLTDELRAAISALNRRLREQATASDLTTAQKSVLLRLERDGPATGSALARAEAMRPQSMGAIVSALRAAGYVSLAPDPLDRRQIVVSLTDTWRRWAAEARSARRDWLLRAVKAELSAAEQQQLGEAVRLLRRLVAA</sequence>
<proteinExistence type="predicted"/>
<dbReference type="SMART" id="SM00347">
    <property type="entry name" value="HTH_MARR"/>
    <property type="match status" value="1"/>
</dbReference>
<dbReference type="InterPro" id="IPR000835">
    <property type="entry name" value="HTH_MarR-typ"/>
</dbReference>
<comment type="caution">
    <text evidence="2">The sequence shown here is derived from an EMBL/GenBank/DDBJ whole genome shotgun (WGS) entry which is preliminary data.</text>
</comment>
<protein>
    <submittedName>
        <fullName evidence="2">MarR family transcriptional regulator</fullName>
    </submittedName>
</protein>
<feature type="domain" description="HTH marR-type" evidence="1">
    <location>
        <begin position="11"/>
        <end position="147"/>
    </location>
</feature>
<dbReference type="InterPro" id="IPR036390">
    <property type="entry name" value="WH_DNA-bd_sf"/>
</dbReference>
<keyword evidence="3" id="KW-1185">Reference proteome</keyword>
<dbReference type="InterPro" id="IPR036388">
    <property type="entry name" value="WH-like_DNA-bd_sf"/>
</dbReference>
<organism evidence="2 3">
    <name type="scientific">Rhizosaccharibacter radicis</name>
    <dbReference type="NCBI Taxonomy" id="2782605"/>
    <lineage>
        <taxon>Bacteria</taxon>
        <taxon>Pseudomonadati</taxon>
        <taxon>Pseudomonadota</taxon>
        <taxon>Alphaproteobacteria</taxon>
        <taxon>Acetobacterales</taxon>
        <taxon>Acetobacteraceae</taxon>
        <taxon>Rhizosaccharibacter</taxon>
    </lineage>
</organism>
<dbReference type="Gene3D" id="1.10.10.10">
    <property type="entry name" value="Winged helix-like DNA-binding domain superfamily/Winged helix DNA-binding domain"/>
    <property type="match status" value="1"/>
</dbReference>
<gene>
    <name evidence="2" type="ORF">NFI88_15945</name>
</gene>
<dbReference type="RefSeq" id="WP_422921075.1">
    <property type="nucleotide sequence ID" value="NZ_JAMZEJ010000010.1"/>
</dbReference>
<dbReference type="EMBL" id="JAMZEJ010000010">
    <property type="protein sequence ID" value="MCQ8242325.1"/>
    <property type="molecule type" value="Genomic_DNA"/>
</dbReference>
<dbReference type="SUPFAM" id="SSF46785">
    <property type="entry name" value="Winged helix' DNA-binding domain"/>
    <property type="match status" value="1"/>
</dbReference>
<evidence type="ECO:0000259" key="1">
    <source>
        <dbReference type="PROSITE" id="PS50995"/>
    </source>
</evidence>
<evidence type="ECO:0000313" key="2">
    <source>
        <dbReference type="EMBL" id="MCQ8242325.1"/>
    </source>
</evidence>
<accession>A0ABT1W406</accession>
<dbReference type="PANTHER" id="PTHR39515">
    <property type="entry name" value="CONSERVED PROTEIN"/>
    <property type="match status" value="1"/>
</dbReference>
<dbReference type="PANTHER" id="PTHR39515:SF2">
    <property type="entry name" value="HTH-TYPE TRANSCRIPTIONAL REGULATOR RV0880"/>
    <property type="match status" value="1"/>
</dbReference>
<dbReference type="Proteomes" id="UP001524547">
    <property type="component" value="Unassembled WGS sequence"/>
</dbReference>
<dbReference type="Pfam" id="PF12802">
    <property type="entry name" value="MarR_2"/>
    <property type="match status" value="1"/>
</dbReference>
<dbReference type="PROSITE" id="PS50995">
    <property type="entry name" value="HTH_MARR_2"/>
    <property type="match status" value="1"/>
</dbReference>